<feature type="region of interest" description="Disordered" evidence="1">
    <location>
        <begin position="1"/>
        <end position="26"/>
    </location>
</feature>
<sequence length="152" mass="17330">FVTDQGTGAAPEAGQGRSATRRSDRVKETAIGETLKITFLFERRYLGNGRSYRDEMKSVLKGKELRFLRCIFEFFMTRNTVCTGDQSVFLIRVYGIDSSLMSTLIVPLLENGYVTLQLCLAILVQRHALTREDLPWRSFRFTSVVSSLFETL</sequence>
<feature type="non-terminal residue" evidence="2">
    <location>
        <position position="1"/>
    </location>
</feature>
<reference evidence="2" key="1">
    <citation type="submission" date="2021-10" db="EMBL/GenBank/DDBJ databases">
        <title>Melipona bicolor Genome sequencing and assembly.</title>
        <authorList>
            <person name="Araujo N.S."/>
            <person name="Arias M.C."/>
        </authorList>
    </citation>
    <scope>NUCLEOTIDE SEQUENCE</scope>
    <source>
        <strain evidence="2">USP_2M_L1-L4_2017</strain>
        <tissue evidence="2">Whole body</tissue>
    </source>
</reference>
<comment type="caution">
    <text evidence="2">The sequence shown here is derived from an EMBL/GenBank/DDBJ whole genome shotgun (WGS) entry which is preliminary data.</text>
</comment>
<dbReference type="Proteomes" id="UP001177670">
    <property type="component" value="Unassembled WGS sequence"/>
</dbReference>
<gene>
    <name evidence="2" type="ORF">K0M31_000469</name>
</gene>
<evidence type="ECO:0000313" key="3">
    <source>
        <dbReference type="Proteomes" id="UP001177670"/>
    </source>
</evidence>
<evidence type="ECO:0000256" key="1">
    <source>
        <dbReference type="SAM" id="MobiDB-lite"/>
    </source>
</evidence>
<keyword evidence="3" id="KW-1185">Reference proteome</keyword>
<dbReference type="AlphaFoldDB" id="A0AA40GDK6"/>
<protein>
    <submittedName>
        <fullName evidence="2">Uncharacterized protein</fullName>
    </submittedName>
</protein>
<dbReference type="EMBL" id="JAHYIQ010000001">
    <property type="protein sequence ID" value="KAK1135897.1"/>
    <property type="molecule type" value="Genomic_DNA"/>
</dbReference>
<accession>A0AA40GDK6</accession>
<name>A0AA40GDK6_9HYME</name>
<evidence type="ECO:0000313" key="2">
    <source>
        <dbReference type="EMBL" id="KAK1135897.1"/>
    </source>
</evidence>
<organism evidence="2 3">
    <name type="scientific">Melipona bicolor</name>
    <dbReference type="NCBI Taxonomy" id="60889"/>
    <lineage>
        <taxon>Eukaryota</taxon>
        <taxon>Metazoa</taxon>
        <taxon>Ecdysozoa</taxon>
        <taxon>Arthropoda</taxon>
        <taxon>Hexapoda</taxon>
        <taxon>Insecta</taxon>
        <taxon>Pterygota</taxon>
        <taxon>Neoptera</taxon>
        <taxon>Endopterygota</taxon>
        <taxon>Hymenoptera</taxon>
        <taxon>Apocrita</taxon>
        <taxon>Aculeata</taxon>
        <taxon>Apoidea</taxon>
        <taxon>Anthophila</taxon>
        <taxon>Apidae</taxon>
        <taxon>Melipona</taxon>
    </lineage>
</organism>
<proteinExistence type="predicted"/>